<sequence>MAAVQGTGATAPPPLPARPSAADGPVESSRRLQALDVVRGVALLGIFLMNIEWFSRPLQAMGTGIDPGATGPDRAVAWAVYVFVQGKFWVLFSLLFGMGFAVMSARGGSGPAFRGRYLRRCAALLAFGVLHAILLWSGDILHAYAIAGLMLLALDGIDRRVWPWLGAGLYSMLALFVLAGGALLSALPEAGATFAALADEVDADAAAATAALAHGGWWQATAQRAHDFLGVALQGLMLLLPMALGVFMLGAWLLRSGRMDDPRAQRGWFARLAAWTLPAGAVLMALSLAVGTHFDGMREAGPMLLANGLAMLASLPLALGYLSLLMLGLGTRALARPLAWLAPAGRMALTHYLLQSLVASTLFYGYGFGLWGQVGRAGQVLLVLVVFALQVAMSHWWLARFRFGPMEWLWRWLTYGTRPPMRVRAAAG</sequence>
<name>A0ABT6JG22_9GAMM</name>
<dbReference type="InterPro" id="IPR007349">
    <property type="entry name" value="DUF418"/>
</dbReference>
<keyword evidence="2" id="KW-0812">Transmembrane</keyword>
<evidence type="ECO:0000256" key="1">
    <source>
        <dbReference type="SAM" id="MobiDB-lite"/>
    </source>
</evidence>
<keyword evidence="2" id="KW-1133">Transmembrane helix</keyword>
<feature type="transmembrane region" description="Helical" evidence="2">
    <location>
        <begin position="377"/>
        <end position="398"/>
    </location>
</feature>
<dbReference type="EMBL" id="JARXRN010000016">
    <property type="protein sequence ID" value="MDH5829574.1"/>
    <property type="molecule type" value="Genomic_DNA"/>
</dbReference>
<feature type="transmembrane region" description="Helical" evidence="2">
    <location>
        <begin position="140"/>
        <end position="157"/>
    </location>
</feature>
<dbReference type="PANTHER" id="PTHR30590">
    <property type="entry name" value="INNER MEMBRANE PROTEIN"/>
    <property type="match status" value="1"/>
</dbReference>
<evidence type="ECO:0000256" key="2">
    <source>
        <dbReference type="SAM" id="Phobius"/>
    </source>
</evidence>
<feature type="transmembrane region" description="Helical" evidence="2">
    <location>
        <begin position="117"/>
        <end position="134"/>
    </location>
</feature>
<dbReference type="Proteomes" id="UP001156831">
    <property type="component" value="Unassembled WGS sequence"/>
</dbReference>
<evidence type="ECO:0000313" key="4">
    <source>
        <dbReference type="EMBL" id="MDH5829574.1"/>
    </source>
</evidence>
<comment type="caution">
    <text evidence="4">The sequence shown here is derived from an EMBL/GenBank/DDBJ whole genome shotgun (WGS) entry which is preliminary data.</text>
</comment>
<accession>A0ABT6JG22</accession>
<feature type="region of interest" description="Disordered" evidence="1">
    <location>
        <begin position="1"/>
        <end position="25"/>
    </location>
</feature>
<gene>
    <name evidence="4" type="ORF">QFW80_03445</name>
</gene>
<organism evidence="4 5">
    <name type="scientific">Luteimonas rhizosphaericola</name>
    <dbReference type="NCBI Taxonomy" id="3042024"/>
    <lineage>
        <taxon>Bacteria</taxon>
        <taxon>Pseudomonadati</taxon>
        <taxon>Pseudomonadota</taxon>
        <taxon>Gammaproteobacteria</taxon>
        <taxon>Lysobacterales</taxon>
        <taxon>Lysobacteraceae</taxon>
        <taxon>Luteimonas</taxon>
    </lineage>
</organism>
<feature type="transmembrane region" description="Helical" evidence="2">
    <location>
        <begin position="164"/>
        <end position="187"/>
    </location>
</feature>
<evidence type="ECO:0000313" key="5">
    <source>
        <dbReference type="Proteomes" id="UP001156831"/>
    </source>
</evidence>
<protein>
    <submittedName>
        <fullName evidence="4">DUF418 domain-containing protein</fullName>
    </submittedName>
</protein>
<reference evidence="4 5" key="1">
    <citation type="submission" date="2023-04" db="EMBL/GenBank/DDBJ databases">
        <title>Luteimonas sp. M1R5S18.</title>
        <authorList>
            <person name="Sun J.-Q."/>
        </authorList>
    </citation>
    <scope>NUCLEOTIDE SEQUENCE [LARGE SCALE GENOMIC DNA]</scope>
    <source>
        <strain evidence="4 5">M1R5S18</strain>
    </source>
</reference>
<feature type="domain" description="DUF418" evidence="3">
    <location>
        <begin position="254"/>
        <end position="416"/>
    </location>
</feature>
<dbReference type="RefSeq" id="WP_280599776.1">
    <property type="nucleotide sequence ID" value="NZ_JARXRN010000016.1"/>
</dbReference>
<feature type="transmembrane region" description="Helical" evidence="2">
    <location>
        <begin position="352"/>
        <end position="371"/>
    </location>
</feature>
<dbReference type="PANTHER" id="PTHR30590:SF2">
    <property type="entry name" value="INNER MEMBRANE PROTEIN"/>
    <property type="match status" value="1"/>
</dbReference>
<feature type="transmembrane region" description="Helical" evidence="2">
    <location>
        <begin position="75"/>
        <end position="105"/>
    </location>
</feature>
<dbReference type="Pfam" id="PF04235">
    <property type="entry name" value="DUF418"/>
    <property type="match status" value="1"/>
</dbReference>
<feature type="transmembrane region" description="Helical" evidence="2">
    <location>
        <begin position="37"/>
        <end position="55"/>
    </location>
</feature>
<proteinExistence type="predicted"/>
<dbReference type="InterPro" id="IPR052529">
    <property type="entry name" value="Bact_Transport_Assoc"/>
</dbReference>
<keyword evidence="2" id="KW-0472">Membrane</keyword>
<evidence type="ECO:0000259" key="3">
    <source>
        <dbReference type="Pfam" id="PF04235"/>
    </source>
</evidence>
<keyword evidence="5" id="KW-1185">Reference proteome</keyword>
<feature type="transmembrane region" description="Helical" evidence="2">
    <location>
        <begin position="309"/>
        <end position="331"/>
    </location>
</feature>
<feature type="transmembrane region" description="Helical" evidence="2">
    <location>
        <begin position="268"/>
        <end position="289"/>
    </location>
</feature>
<feature type="transmembrane region" description="Helical" evidence="2">
    <location>
        <begin position="236"/>
        <end position="256"/>
    </location>
</feature>